<name>A0ABW5YV35_9SPHI</name>
<dbReference type="RefSeq" id="WP_380920118.1">
    <property type="nucleotide sequence ID" value="NZ_JBHUPE010000004.1"/>
</dbReference>
<comment type="caution">
    <text evidence="1">The sequence shown here is derived from an EMBL/GenBank/DDBJ whole genome shotgun (WGS) entry which is preliminary data.</text>
</comment>
<reference evidence="2" key="1">
    <citation type="journal article" date="2019" name="Int. J. Syst. Evol. Microbiol.">
        <title>The Global Catalogue of Microorganisms (GCM) 10K type strain sequencing project: providing services to taxonomists for standard genome sequencing and annotation.</title>
        <authorList>
            <consortium name="The Broad Institute Genomics Platform"/>
            <consortium name="The Broad Institute Genome Sequencing Center for Infectious Disease"/>
            <person name="Wu L."/>
            <person name="Ma J."/>
        </authorList>
    </citation>
    <scope>NUCLEOTIDE SEQUENCE [LARGE SCALE GENOMIC DNA]</scope>
    <source>
        <strain evidence="2">KCTC 22209</strain>
    </source>
</reference>
<accession>A0ABW5YV35</accession>
<dbReference type="EMBL" id="JBHUPE010000004">
    <property type="protein sequence ID" value="MFD2904267.1"/>
    <property type="molecule type" value="Genomic_DNA"/>
</dbReference>
<protein>
    <submittedName>
        <fullName evidence="1">Uncharacterized protein</fullName>
    </submittedName>
</protein>
<proteinExistence type="predicted"/>
<evidence type="ECO:0000313" key="1">
    <source>
        <dbReference type="EMBL" id="MFD2904267.1"/>
    </source>
</evidence>
<evidence type="ECO:0000313" key="2">
    <source>
        <dbReference type="Proteomes" id="UP001597509"/>
    </source>
</evidence>
<sequence length="161" mass="18846">MNGKKFAFCKLINIDGTDWKENNCLIFDDLQDIENRFVDFYENLSKSSLAGVIILLREGYYYKWKDKTPFDAYESNVYHISAPKYSDVLLKRINYTLKHLNIIEGKSKAPISLGYLEISNQSVIEFLSGLKESIFSEHNTELIDYLNYTKYPNIREGLRVF</sequence>
<gene>
    <name evidence="1" type="ORF">ACFS6I_10050</name>
</gene>
<organism evidence="1 2">
    <name type="scientific">Sphingobacterium anhuiense</name>
    <dbReference type="NCBI Taxonomy" id="493780"/>
    <lineage>
        <taxon>Bacteria</taxon>
        <taxon>Pseudomonadati</taxon>
        <taxon>Bacteroidota</taxon>
        <taxon>Sphingobacteriia</taxon>
        <taxon>Sphingobacteriales</taxon>
        <taxon>Sphingobacteriaceae</taxon>
        <taxon>Sphingobacterium</taxon>
    </lineage>
</organism>
<keyword evidence="2" id="KW-1185">Reference proteome</keyword>
<dbReference type="Proteomes" id="UP001597509">
    <property type="component" value="Unassembled WGS sequence"/>
</dbReference>